<evidence type="ECO:0000313" key="1">
    <source>
        <dbReference type="EMBL" id="KAF2162619.1"/>
    </source>
</evidence>
<evidence type="ECO:0000313" key="2">
    <source>
        <dbReference type="Proteomes" id="UP000799537"/>
    </source>
</evidence>
<reference evidence="1" key="1">
    <citation type="journal article" date="2020" name="Stud. Mycol.">
        <title>101 Dothideomycetes genomes: a test case for predicting lifestyles and emergence of pathogens.</title>
        <authorList>
            <person name="Haridas S."/>
            <person name="Albert R."/>
            <person name="Binder M."/>
            <person name="Bloem J."/>
            <person name="Labutti K."/>
            <person name="Salamov A."/>
            <person name="Andreopoulos B."/>
            <person name="Baker S."/>
            <person name="Barry K."/>
            <person name="Bills G."/>
            <person name="Bluhm B."/>
            <person name="Cannon C."/>
            <person name="Castanera R."/>
            <person name="Culley D."/>
            <person name="Daum C."/>
            <person name="Ezra D."/>
            <person name="Gonzalez J."/>
            <person name="Henrissat B."/>
            <person name="Kuo A."/>
            <person name="Liang C."/>
            <person name="Lipzen A."/>
            <person name="Lutzoni F."/>
            <person name="Magnuson J."/>
            <person name="Mondo S."/>
            <person name="Nolan M."/>
            <person name="Ohm R."/>
            <person name="Pangilinan J."/>
            <person name="Park H.-J."/>
            <person name="Ramirez L."/>
            <person name="Alfaro M."/>
            <person name="Sun H."/>
            <person name="Tritt A."/>
            <person name="Yoshinaga Y."/>
            <person name="Zwiers L.-H."/>
            <person name="Turgeon B."/>
            <person name="Goodwin S."/>
            <person name="Spatafora J."/>
            <person name="Crous P."/>
            <person name="Grigoriev I."/>
        </authorList>
    </citation>
    <scope>NUCLEOTIDE SEQUENCE</scope>
    <source>
        <strain evidence="1">ATCC 36951</strain>
    </source>
</reference>
<protein>
    <recommendedName>
        <fullName evidence="3">SnoaL-like domain-containing protein</fullName>
    </recommendedName>
</protein>
<keyword evidence="2" id="KW-1185">Reference proteome</keyword>
<accession>A0A6A6CAF3</accession>
<organism evidence="1 2">
    <name type="scientific">Zasmidium cellare ATCC 36951</name>
    <dbReference type="NCBI Taxonomy" id="1080233"/>
    <lineage>
        <taxon>Eukaryota</taxon>
        <taxon>Fungi</taxon>
        <taxon>Dikarya</taxon>
        <taxon>Ascomycota</taxon>
        <taxon>Pezizomycotina</taxon>
        <taxon>Dothideomycetes</taxon>
        <taxon>Dothideomycetidae</taxon>
        <taxon>Mycosphaerellales</taxon>
        <taxon>Mycosphaerellaceae</taxon>
        <taxon>Zasmidium</taxon>
    </lineage>
</organism>
<evidence type="ECO:0008006" key="3">
    <source>
        <dbReference type="Google" id="ProtNLM"/>
    </source>
</evidence>
<dbReference type="AlphaFoldDB" id="A0A6A6CAF3"/>
<sequence>MAILLAHSALHISVPPTTTTAGEDFLNATTDHIESLVHNLIHSVNTHTLSTDSPIWPFMSPSFYTRGTACPSTASRLETMYTFQGYWAEHPDYFLHTESMYTVLNSKMNTATVFVNVEIGGGPAMEEGLSRQAVSIYEAAKSKDGSWSLNGVTTTPGGW</sequence>
<name>A0A6A6CAF3_ZASCE</name>
<dbReference type="EMBL" id="ML993612">
    <property type="protein sequence ID" value="KAF2162619.1"/>
    <property type="molecule type" value="Genomic_DNA"/>
</dbReference>
<dbReference type="GeneID" id="54561579"/>
<proteinExistence type="predicted"/>
<dbReference type="RefSeq" id="XP_033663508.1">
    <property type="nucleotide sequence ID" value="XM_033808307.1"/>
</dbReference>
<gene>
    <name evidence="1" type="ORF">M409DRAFT_26861</name>
</gene>
<dbReference type="Proteomes" id="UP000799537">
    <property type="component" value="Unassembled WGS sequence"/>
</dbReference>